<dbReference type="AlphaFoldDB" id="A0A852TD54"/>
<comment type="caution">
    <text evidence="1">The sequence shown here is derived from an EMBL/GenBank/DDBJ whole genome shotgun (WGS) entry which is preliminary data.</text>
</comment>
<accession>A0A852TD54</accession>
<sequence length="128" mass="14274">MKKYIKLTILSIFLVGILSGFQKSDVLAKVSDYSEKSPSLYVQTKTKGNNVFVECILTGVSFRQSDQQDRKVGKLVIWLDGKKTKEVNSAAFIIKGLPPGEHTVKLEVVDLKNVPYGVTQEFLVNIPK</sequence>
<name>A0A852TD54_9BACI</name>
<organism evidence="1 2">
    <name type="scientific">Neobacillus niacini</name>
    <dbReference type="NCBI Taxonomy" id="86668"/>
    <lineage>
        <taxon>Bacteria</taxon>
        <taxon>Bacillati</taxon>
        <taxon>Bacillota</taxon>
        <taxon>Bacilli</taxon>
        <taxon>Bacillales</taxon>
        <taxon>Bacillaceae</taxon>
        <taxon>Neobacillus</taxon>
    </lineage>
</organism>
<reference evidence="2" key="2">
    <citation type="submission" date="2020-08" db="EMBL/GenBank/DDBJ databases">
        <title>The Agave Microbiome: Exploring the role of microbial communities in plant adaptations to desert environments.</title>
        <authorList>
            <person name="Partida-Martinez L.P."/>
        </authorList>
    </citation>
    <scope>NUCLEOTIDE SEQUENCE [LARGE SCALE GENOMIC DNA]</scope>
    <source>
        <strain evidence="2">AT2.8</strain>
    </source>
</reference>
<evidence type="ECO:0000313" key="1">
    <source>
        <dbReference type="EMBL" id="NYE05318.1"/>
    </source>
</evidence>
<evidence type="ECO:0000313" key="2">
    <source>
        <dbReference type="Proteomes" id="UP000548423"/>
    </source>
</evidence>
<dbReference type="EMBL" id="JACCBX010000004">
    <property type="protein sequence ID" value="NYE05318.1"/>
    <property type="molecule type" value="Genomic_DNA"/>
</dbReference>
<proteinExistence type="predicted"/>
<dbReference type="Proteomes" id="UP000548423">
    <property type="component" value="Unassembled WGS sequence"/>
</dbReference>
<reference evidence="2" key="1">
    <citation type="submission" date="2020-07" db="EMBL/GenBank/DDBJ databases">
        <authorList>
            <person name="Partida-Martinez L."/>
            <person name="Huntemann M."/>
            <person name="Clum A."/>
            <person name="Wang J."/>
            <person name="Palaniappan K."/>
            <person name="Ritter S."/>
            <person name="Chen I.-M."/>
            <person name="Stamatis D."/>
            <person name="Reddy T."/>
            <person name="O'Malley R."/>
            <person name="Daum C."/>
            <person name="Shapiro N."/>
            <person name="Ivanova N."/>
            <person name="Kyrpides N."/>
            <person name="Woyke T."/>
        </authorList>
    </citation>
    <scope>NUCLEOTIDE SEQUENCE [LARGE SCALE GENOMIC DNA]</scope>
    <source>
        <strain evidence="2">AT2.8</strain>
    </source>
</reference>
<protein>
    <submittedName>
        <fullName evidence="1">Uncharacterized protein</fullName>
    </submittedName>
</protein>
<gene>
    <name evidence="1" type="ORF">F4694_002071</name>
</gene>